<keyword evidence="1" id="KW-1133">Transmembrane helix</keyword>
<proteinExistence type="predicted"/>
<protein>
    <recommendedName>
        <fullName evidence="4">DUF4190 domain-containing protein</fullName>
    </recommendedName>
</protein>
<feature type="transmembrane region" description="Helical" evidence="1">
    <location>
        <begin position="6"/>
        <end position="32"/>
    </location>
</feature>
<feature type="transmembrane region" description="Helical" evidence="1">
    <location>
        <begin position="53"/>
        <end position="73"/>
    </location>
</feature>
<evidence type="ECO:0000313" key="3">
    <source>
        <dbReference type="Proteomes" id="UP000440498"/>
    </source>
</evidence>
<organism evidence="2 3">
    <name type="scientific">Rugamonas aquatica</name>
    <dbReference type="NCBI Taxonomy" id="2743357"/>
    <lineage>
        <taxon>Bacteria</taxon>
        <taxon>Pseudomonadati</taxon>
        <taxon>Pseudomonadota</taxon>
        <taxon>Betaproteobacteria</taxon>
        <taxon>Burkholderiales</taxon>
        <taxon>Oxalobacteraceae</taxon>
        <taxon>Telluria group</taxon>
        <taxon>Rugamonas</taxon>
    </lineage>
</organism>
<gene>
    <name evidence="2" type="ORF">GEV02_06425</name>
</gene>
<keyword evidence="3" id="KW-1185">Reference proteome</keyword>
<dbReference type="AlphaFoldDB" id="A0A6A7MYF4"/>
<keyword evidence="1" id="KW-0812">Transmembrane</keyword>
<evidence type="ECO:0000313" key="2">
    <source>
        <dbReference type="EMBL" id="MQA37779.1"/>
    </source>
</evidence>
<reference evidence="2 3" key="1">
    <citation type="submission" date="2019-10" db="EMBL/GenBank/DDBJ databases">
        <title>Two novel species isolated from a subtropical stream in China.</title>
        <authorList>
            <person name="Lu H."/>
        </authorList>
    </citation>
    <scope>NUCLEOTIDE SEQUENCE [LARGE SCALE GENOMIC DNA]</scope>
    <source>
        <strain evidence="2 3">FT29W</strain>
    </source>
</reference>
<name>A0A6A7MYF4_9BURK</name>
<keyword evidence="1" id="KW-0472">Membrane</keyword>
<dbReference type="Proteomes" id="UP000440498">
    <property type="component" value="Unassembled WGS sequence"/>
</dbReference>
<evidence type="ECO:0008006" key="4">
    <source>
        <dbReference type="Google" id="ProtNLM"/>
    </source>
</evidence>
<dbReference type="RefSeq" id="WP_152837236.1">
    <property type="nucleotide sequence ID" value="NZ_WHUG01000002.1"/>
</dbReference>
<dbReference type="EMBL" id="WHUG01000002">
    <property type="protein sequence ID" value="MQA37779.1"/>
    <property type="molecule type" value="Genomic_DNA"/>
</dbReference>
<comment type="caution">
    <text evidence="2">The sequence shown here is derived from an EMBL/GenBank/DDBJ whole genome shotgun (WGS) entry which is preliminary data.</text>
</comment>
<evidence type="ECO:0000256" key="1">
    <source>
        <dbReference type="SAM" id="Phobius"/>
    </source>
</evidence>
<accession>A0A6A7MYF4</accession>
<sequence length="79" mass="8640">MAALSLVLTALSVLTFWLVVPLFVLPPLAFFFGYKAYKARRAKGVPAGRFGQLLSVLPMVLAVAAFCLELYVMNVGYRA</sequence>